<dbReference type="PANTHER" id="PTHR33112:SF10">
    <property type="entry name" value="TOL"/>
    <property type="match status" value="1"/>
</dbReference>
<dbReference type="OMA" id="WRAQMEM"/>
<keyword evidence="3" id="KW-1185">Reference proteome</keyword>
<feature type="domain" description="Heterokaryon incompatibility" evidence="1">
    <location>
        <begin position="186"/>
        <end position="337"/>
    </location>
</feature>
<dbReference type="PANTHER" id="PTHR33112">
    <property type="entry name" value="DOMAIN PROTEIN, PUTATIVE-RELATED"/>
    <property type="match status" value="1"/>
</dbReference>
<accession>A0A066XFX9</accession>
<proteinExistence type="predicted"/>
<evidence type="ECO:0000313" key="2">
    <source>
        <dbReference type="EMBL" id="KDN64930.1"/>
    </source>
</evidence>
<reference evidence="3" key="1">
    <citation type="journal article" date="2014" name="Genome Announc.">
        <title>Draft genome sequence of Colletotrichum sublineola, a destructive pathogen of cultivated sorghum.</title>
        <authorList>
            <person name="Baroncelli R."/>
            <person name="Sanz-Martin J.M."/>
            <person name="Rech G.E."/>
            <person name="Sukno S.A."/>
            <person name="Thon M.R."/>
        </authorList>
    </citation>
    <scope>NUCLEOTIDE SEQUENCE [LARGE SCALE GENOMIC DNA]</scope>
    <source>
        <strain evidence="3">TX430BB</strain>
    </source>
</reference>
<gene>
    <name evidence="2" type="ORF">CSUB01_06194</name>
</gene>
<name>A0A066XFX9_COLSU</name>
<evidence type="ECO:0000313" key="3">
    <source>
        <dbReference type="Proteomes" id="UP000027238"/>
    </source>
</evidence>
<protein>
    <submittedName>
        <fullName evidence="2">Putative heterokaryon incompatibility protein</fullName>
    </submittedName>
</protein>
<organism evidence="2 3">
    <name type="scientific">Colletotrichum sublineola</name>
    <name type="common">Sorghum anthracnose fungus</name>
    <dbReference type="NCBI Taxonomy" id="1173701"/>
    <lineage>
        <taxon>Eukaryota</taxon>
        <taxon>Fungi</taxon>
        <taxon>Dikarya</taxon>
        <taxon>Ascomycota</taxon>
        <taxon>Pezizomycotina</taxon>
        <taxon>Sordariomycetes</taxon>
        <taxon>Hypocreomycetidae</taxon>
        <taxon>Glomerellales</taxon>
        <taxon>Glomerellaceae</taxon>
        <taxon>Colletotrichum</taxon>
        <taxon>Colletotrichum graminicola species complex</taxon>
    </lineage>
</organism>
<comment type="caution">
    <text evidence="2">The sequence shown here is derived from an EMBL/GenBank/DDBJ whole genome shotgun (WGS) entry which is preliminary data.</text>
</comment>
<dbReference type="Pfam" id="PF06985">
    <property type="entry name" value="HET"/>
    <property type="match status" value="1"/>
</dbReference>
<dbReference type="EMBL" id="JMSE01001084">
    <property type="protein sequence ID" value="KDN64930.1"/>
    <property type="molecule type" value="Genomic_DNA"/>
</dbReference>
<dbReference type="InterPro" id="IPR010730">
    <property type="entry name" value="HET"/>
</dbReference>
<sequence length="647" mass="71329">MLCSDCQRVFEQKAEHGQGDRWFAESKWSASLASIRAHGATCVACRAVMRGLQELDLELEDDRLLTLRSILFSPGTHAGLFESMPYATFDVSDAASQKHLCRPQILLEQVDGQETQGLLAKVTSTSTGSPETLRFIRSCLEHCLANHQVCGAAKAQKAWFPTRLIEVEGPIARLIVTKETPPRGPYVSLSHCWGGADIIKCTEKTFPELRKGILASDLPATFRDALSAIRSLGVAYIWIDSLCIIQDSPSDWAAESKTMLNVYQHSILNLAATQSRNSHSGLFVRRTPESLLSGPFPISNGALSGSFVAVEAALDKPYWTVAVDNAPLNTRGWVLQERVISPRVAHFTSDQVIWDCPELTAAETVPSGAQAMPRMVPSGIGPKRGSSLLKVPQEQDRGLGQWGTIVQAYSQCHLTFPSDKVVALSGVVDYLRLKLKDKFYAGLWRAQMEMQLCWMAVEPSAAKRNASVPSWSWMSVDCAVDTPQHHEYDGYVVKLLVEVVDVDETTETDNEGRIWLRGVLSPVTFEAQPRPRLVGPGMEHLVHLALDTADAVDATGSLFFVPIFDVREPNIAGMNQSFSELKGLLLEKLDGEPGRYLRRGHVSSSARPDTNSKQFPESYLELLQGVEGDRLRSSERNSTTARLITII</sequence>
<dbReference type="eggNOG" id="ENOG502R8WI">
    <property type="taxonomic scope" value="Eukaryota"/>
</dbReference>
<dbReference type="Proteomes" id="UP000027238">
    <property type="component" value="Unassembled WGS sequence"/>
</dbReference>
<dbReference type="STRING" id="1173701.A0A066XFX9"/>
<dbReference type="OrthoDB" id="5362512at2759"/>
<dbReference type="HOGENOM" id="CLU_002639_3_0_1"/>
<dbReference type="AlphaFoldDB" id="A0A066XFX9"/>
<evidence type="ECO:0000259" key="1">
    <source>
        <dbReference type="Pfam" id="PF06985"/>
    </source>
</evidence>